<sequence length="86" mass="8923">MQDINAGSSNSNPSDLTYINGTLYVSADDGISGKELWALNITPSVANTIISLTVINAEAAETGNKSAVFYLALALSNGQAIAVIYN</sequence>
<dbReference type="Proteomes" id="UP000599391">
    <property type="component" value="Unassembled WGS sequence"/>
</dbReference>
<keyword evidence="2" id="KW-1185">Reference proteome</keyword>
<protein>
    <submittedName>
        <fullName evidence="1">Uncharacterized protein</fullName>
    </submittedName>
</protein>
<evidence type="ECO:0000313" key="2">
    <source>
        <dbReference type="Proteomes" id="UP000599391"/>
    </source>
</evidence>
<dbReference type="EMBL" id="JAECZB010000003">
    <property type="protein sequence ID" value="MBH8551251.1"/>
    <property type="molecule type" value="Genomic_DNA"/>
</dbReference>
<comment type="caution">
    <text evidence="1">The sequence shown here is derived from an EMBL/GenBank/DDBJ whole genome shotgun (WGS) entry which is preliminary data.</text>
</comment>
<proteinExistence type="predicted"/>
<name>A0A8J7H711_9CYAN</name>
<dbReference type="AlphaFoldDB" id="A0A8J7H711"/>
<organism evidence="1 2">
    <name type="scientific">Atlanticothrix silvestris CENA357</name>
    <dbReference type="NCBI Taxonomy" id="1725252"/>
    <lineage>
        <taxon>Bacteria</taxon>
        <taxon>Bacillati</taxon>
        <taxon>Cyanobacteriota</taxon>
        <taxon>Cyanophyceae</taxon>
        <taxon>Nostocales</taxon>
        <taxon>Nodulariaceae</taxon>
        <taxon>Atlanticothrix</taxon>
        <taxon>Atlanticothrix silvestris</taxon>
    </lineage>
</organism>
<reference evidence="1 2" key="1">
    <citation type="journal article" date="2021" name="Int. J. Syst. Evol. Microbiol.">
        <title>Amazonocrinis nigriterrae gen. nov., sp. nov., Atlanticothrix silvestris gen. nov., sp. nov. and Dendronalium phyllosphericum gen. nov., sp. nov., nostocacean cyanobacteria from Brazilian environments.</title>
        <authorList>
            <person name="Alvarenga D.O."/>
            <person name="Andreote A.P.D."/>
            <person name="Branco L.H.Z."/>
            <person name="Delbaje E."/>
            <person name="Cruz R.B."/>
            <person name="Varani A.M."/>
            <person name="Fiore M.F."/>
        </authorList>
    </citation>
    <scope>NUCLEOTIDE SEQUENCE [LARGE SCALE GENOMIC DNA]</scope>
    <source>
        <strain evidence="1 2">CENA357</strain>
    </source>
</reference>
<gene>
    <name evidence="1" type="ORF">I8751_02405</name>
</gene>
<evidence type="ECO:0000313" key="1">
    <source>
        <dbReference type="EMBL" id="MBH8551251.1"/>
    </source>
</evidence>
<accession>A0A8J7H711</accession>